<reference evidence="1" key="1">
    <citation type="journal article" date="2014" name="Int. J. Syst. Evol. Microbiol.">
        <title>Complete genome sequence of Corynebacterium casei LMG S-19264T (=DSM 44701T), isolated from a smear-ripened cheese.</title>
        <authorList>
            <consortium name="US DOE Joint Genome Institute (JGI-PGF)"/>
            <person name="Walter F."/>
            <person name="Albersmeier A."/>
            <person name="Kalinowski J."/>
            <person name="Ruckert C."/>
        </authorList>
    </citation>
    <scope>NUCLEOTIDE SEQUENCE</scope>
    <source>
        <strain evidence="1">CCM 7664</strain>
    </source>
</reference>
<keyword evidence="2" id="KW-1185">Reference proteome</keyword>
<name>A0A8J3B0C0_9BURK</name>
<proteinExistence type="predicted"/>
<evidence type="ECO:0000313" key="2">
    <source>
        <dbReference type="Proteomes" id="UP000627205"/>
    </source>
</evidence>
<accession>A0A8J3B0C0</accession>
<dbReference type="AlphaFoldDB" id="A0A8J3B0C0"/>
<organism evidence="1 2">
    <name type="scientific">Oxalicibacterium solurbis</name>
    <dbReference type="NCBI Taxonomy" id="69280"/>
    <lineage>
        <taxon>Bacteria</taxon>
        <taxon>Pseudomonadati</taxon>
        <taxon>Pseudomonadota</taxon>
        <taxon>Betaproteobacteria</taxon>
        <taxon>Burkholderiales</taxon>
        <taxon>Oxalobacteraceae</taxon>
        <taxon>Oxalicibacterium</taxon>
    </lineage>
</organism>
<dbReference type="EMBL" id="BMDP01000002">
    <property type="protein sequence ID" value="GGI54312.1"/>
    <property type="molecule type" value="Genomic_DNA"/>
</dbReference>
<evidence type="ECO:0000313" key="1">
    <source>
        <dbReference type="EMBL" id="GGI54312.1"/>
    </source>
</evidence>
<gene>
    <name evidence="1" type="ORF">GCM10011430_14860</name>
</gene>
<reference evidence="1" key="2">
    <citation type="submission" date="2020-09" db="EMBL/GenBank/DDBJ databases">
        <authorList>
            <person name="Sun Q."/>
            <person name="Sedlacek I."/>
        </authorList>
    </citation>
    <scope>NUCLEOTIDE SEQUENCE</scope>
    <source>
        <strain evidence="1">CCM 7664</strain>
    </source>
</reference>
<protein>
    <submittedName>
        <fullName evidence="1">Uncharacterized protein</fullName>
    </submittedName>
</protein>
<comment type="caution">
    <text evidence="1">The sequence shown here is derived from an EMBL/GenBank/DDBJ whole genome shotgun (WGS) entry which is preliminary data.</text>
</comment>
<sequence length="84" mass="9110">MTEAHGGFSLGWIKAAIMRSAYDKMITKNGCNVKSTMRCSATIWPTFAEAASHASGRGILAGKVRFRYNENNSQLSGWVPRGSA</sequence>
<dbReference type="Proteomes" id="UP000627205">
    <property type="component" value="Unassembled WGS sequence"/>
</dbReference>